<dbReference type="Pfam" id="PF18380">
    <property type="entry name" value="GEN1_C"/>
    <property type="match status" value="1"/>
</dbReference>
<evidence type="ECO:0000313" key="8">
    <source>
        <dbReference type="Proteomes" id="UP000037136"/>
    </source>
</evidence>
<keyword evidence="3" id="KW-0175">Coiled coil</keyword>
<accession>A0A2A9P3K9</accession>
<dbReference type="CDD" id="cd09870">
    <property type="entry name" value="PIN_YEN1"/>
    <property type="match status" value="1"/>
</dbReference>
<dbReference type="Gene3D" id="1.10.150.20">
    <property type="entry name" value="5' to 3' exonuclease, C-terminal subdomain"/>
    <property type="match status" value="1"/>
</dbReference>
<dbReference type="SMART" id="SM00484">
    <property type="entry name" value="XPGI"/>
    <property type="match status" value="1"/>
</dbReference>
<keyword evidence="2" id="KW-0378">Hydrolase</keyword>
<dbReference type="GO" id="GO:0008821">
    <property type="term" value="F:crossover junction DNA endonuclease activity"/>
    <property type="evidence" value="ECO:0007669"/>
    <property type="project" value="InterPro"/>
</dbReference>
<evidence type="ECO:0000259" key="5">
    <source>
        <dbReference type="SMART" id="SM00484"/>
    </source>
</evidence>
<feature type="coiled-coil region" evidence="3">
    <location>
        <begin position="441"/>
        <end position="468"/>
    </location>
</feature>
<proteinExistence type="predicted"/>
<dbReference type="PANTHER" id="PTHR11081:SF75">
    <property type="entry name" value="ENDONUCLEASE, PUTATIVE (AFU_ORTHOLOGUE AFUA_3G13260)-RELATED"/>
    <property type="match status" value="1"/>
</dbReference>
<sequence>MGIKGLFNELPPGRRVALSKLAADSFVSSNRPIRIAIDVSIWNFQVQASRGGRNPEIRTLFFRLVRLLGTPIQPVFVFDGPHKPRFKRHKRSGLGNGVSTAQIKVMMELFGFATHNAPGEAEAECALLQKNGIVDAVLSEDVDTLLFGCTRMLRNGSAKEPNHMVLHEMHGAEEDMPKLDAQGMILVALMSGGDYIPEGIPGCGVKLACEAAKAGFGRSLCLLDASDKEGMQAWREGLIHELHVNEKGHFRRKHPALTVPDDFPNLEVLRYYTHPIVSQQSSLDSVRRVLMQVGSPRLAELREFARQTFKWEYRIEAIKFIRLLAPAMLVHNVCYAQGHELVKRITARRQHFSTDGSPELRLTYVPLETVPIDLSIEVDAPAQGRDGQVLNGDDEIDVDATAEPPQVAALKAFDVNKPELTWVLEEVARRHVPGAVQAWEKAEAAKAAKAAEAEAAKAARAASKAKSKAGVRSGPLDGFVCVTKTARLPVPNPLAVAYTHKLLLPARRSETILLTSDAVEPPVSPSPTRADKLAAGADPRVESLSPTRHAPASGRSSQELKGKAANGKGRRVVRPARVAASSGSSMTQTSMNRFLCAGVVCPATQRSEESDLEPISTVVRRSTHETSPDKRLKTTTTIGKKTLLTAHSGFIYEMKMSAGEREKRLQTSHTEGRVAMRLSDASVIDLTGD</sequence>
<evidence type="ECO:0000256" key="3">
    <source>
        <dbReference type="SAM" id="Coils"/>
    </source>
</evidence>
<dbReference type="InterPro" id="IPR029060">
    <property type="entry name" value="PIN-like_dom_sf"/>
</dbReference>
<dbReference type="InterPro" id="IPR037316">
    <property type="entry name" value="Yen1_H3TH"/>
</dbReference>
<feature type="domain" description="XPG-I" evidence="5">
    <location>
        <begin position="108"/>
        <end position="178"/>
    </location>
</feature>
<evidence type="ECO:0000313" key="7">
    <source>
        <dbReference type="EMBL" id="PFH56009.1"/>
    </source>
</evidence>
<dbReference type="InterPro" id="IPR006084">
    <property type="entry name" value="XPG/Rad2"/>
</dbReference>
<dbReference type="InterPro" id="IPR006085">
    <property type="entry name" value="XPG_DNA_repair_N"/>
</dbReference>
<feature type="domain" description="XPG N-terminal" evidence="6">
    <location>
        <begin position="1"/>
        <end position="95"/>
    </location>
</feature>
<name>A0A2A9P3K9_OPHUN</name>
<dbReference type="Proteomes" id="UP000037136">
    <property type="component" value="Unassembled WGS sequence"/>
</dbReference>
<keyword evidence="8" id="KW-1185">Reference proteome</keyword>
<reference evidence="7 8" key="1">
    <citation type="journal article" date="2015" name="BMC Genomics">
        <title>Gene expression during zombie ant biting behavior reflects the complexity underlying fungal parasitic behavioral manipulation.</title>
        <authorList>
            <person name="de Bekker C."/>
            <person name="Ohm R.A."/>
            <person name="Loreto R.G."/>
            <person name="Sebastian A."/>
            <person name="Albert I."/>
            <person name="Merrow M."/>
            <person name="Brachmann A."/>
            <person name="Hughes D.P."/>
        </authorList>
    </citation>
    <scope>NUCLEOTIDE SEQUENCE [LARGE SCALE GENOMIC DNA]</scope>
    <source>
        <strain evidence="7 8">SC16a</strain>
    </source>
</reference>
<dbReference type="InterPro" id="IPR006086">
    <property type="entry name" value="XPG-I_dom"/>
</dbReference>
<dbReference type="GO" id="GO:0017108">
    <property type="term" value="F:5'-flap endonuclease activity"/>
    <property type="evidence" value="ECO:0007669"/>
    <property type="project" value="TreeGrafter"/>
</dbReference>
<dbReference type="EMBL" id="LAZP02000688">
    <property type="protein sequence ID" value="PFH56009.1"/>
    <property type="molecule type" value="Genomic_DNA"/>
</dbReference>
<protein>
    <recommendedName>
        <fullName evidence="9">XPG-I domain-containing protein</fullName>
    </recommendedName>
</protein>
<dbReference type="SMART" id="SM00485">
    <property type="entry name" value="XPGN"/>
    <property type="match status" value="1"/>
</dbReference>
<gene>
    <name evidence="7" type="ORF">XA68_17200</name>
</gene>
<dbReference type="InterPro" id="IPR041177">
    <property type="entry name" value="GEN1_C"/>
</dbReference>
<dbReference type="CDD" id="cd09906">
    <property type="entry name" value="H3TH_YEN1"/>
    <property type="match status" value="1"/>
</dbReference>
<reference evidence="7 8" key="2">
    <citation type="journal article" date="2017" name="Sci. Rep.">
        <title>Ant-infecting Ophiocordyceps genomes reveal a high diversity of potential behavioral manipulation genes and a possible major role for enterotoxins.</title>
        <authorList>
            <person name="de Bekker C."/>
            <person name="Ohm R.A."/>
            <person name="Evans H.C."/>
            <person name="Brachmann A."/>
            <person name="Hughes D.P."/>
        </authorList>
    </citation>
    <scope>NUCLEOTIDE SEQUENCE [LARGE SCALE GENOMIC DNA]</scope>
    <source>
        <strain evidence="7 8">SC16a</strain>
    </source>
</reference>
<dbReference type="SUPFAM" id="SSF88723">
    <property type="entry name" value="PIN domain-like"/>
    <property type="match status" value="1"/>
</dbReference>
<evidence type="ECO:0008006" key="9">
    <source>
        <dbReference type="Google" id="ProtNLM"/>
    </source>
</evidence>
<keyword evidence="1" id="KW-0540">Nuclease</keyword>
<dbReference type="STRING" id="268505.A0A2A9P3K9"/>
<dbReference type="Gene3D" id="3.40.50.1010">
    <property type="entry name" value="5'-nuclease"/>
    <property type="match status" value="2"/>
</dbReference>
<feature type="compositionally biased region" description="Low complexity" evidence="4">
    <location>
        <begin position="575"/>
        <end position="585"/>
    </location>
</feature>
<evidence type="ECO:0000256" key="2">
    <source>
        <dbReference type="ARBA" id="ARBA00022801"/>
    </source>
</evidence>
<dbReference type="OrthoDB" id="2959108at2759"/>
<dbReference type="Pfam" id="PF00752">
    <property type="entry name" value="XPG_N"/>
    <property type="match status" value="1"/>
</dbReference>
<dbReference type="InterPro" id="IPR036279">
    <property type="entry name" value="5-3_exonuclease_C_sf"/>
</dbReference>
<dbReference type="GO" id="GO:0006281">
    <property type="term" value="P:DNA repair"/>
    <property type="evidence" value="ECO:0007669"/>
    <property type="project" value="UniProtKB-ARBA"/>
</dbReference>
<comment type="caution">
    <text evidence="7">The sequence shown here is derived from an EMBL/GenBank/DDBJ whole genome shotgun (WGS) entry which is preliminary data.</text>
</comment>
<dbReference type="PRINTS" id="PR00853">
    <property type="entry name" value="XPGRADSUPER"/>
</dbReference>
<dbReference type="Pfam" id="PF00867">
    <property type="entry name" value="XPG_I"/>
    <property type="match status" value="1"/>
</dbReference>
<evidence type="ECO:0000256" key="4">
    <source>
        <dbReference type="SAM" id="MobiDB-lite"/>
    </source>
</evidence>
<dbReference type="AlphaFoldDB" id="A0A2A9P3K9"/>
<organism evidence="7 8">
    <name type="scientific">Ophiocordyceps unilateralis</name>
    <name type="common">Zombie-ant fungus</name>
    <name type="synonym">Torrubia unilateralis</name>
    <dbReference type="NCBI Taxonomy" id="268505"/>
    <lineage>
        <taxon>Eukaryota</taxon>
        <taxon>Fungi</taxon>
        <taxon>Dikarya</taxon>
        <taxon>Ascomycota</taxon>
        <taxon>Pezizomycotina</taxon>
        <taxon>Sordariomycetes</taxon>
        <taxon>Hypocreomycetidae</taxon>
        <taxon>Hypocreales</taxon>
        <taxon>Ophiocordycipitaceae</taxon>
        <taxon>Ophiocordyceps</taxon>
    </lineage>
</organism>
<dbReference type="SUPFAM" id="SSF47807">
    <property type="entry name" value="5' to 3' exonuclease, C-terminal subdomain"/>
    <property type="match status" value="1"/>
</dbReference>
<evidence type="ECO:0000256" key="1">
    <source>
        <dbReference type="ARBA" id="ARBA00022722"/>
    </source>
</evidence>
<dbReference type="PANTHER" id="PTHR11081">
    <property type="entry name" value="FLAP ENDONUCLEASE FAMILY MEMBER"/>
    <property type="match status" value="1"/>
</dbReference>
<feature type="region of interest" description="Disordered" evidence="4">
    <location>
        <begin position="517"/>
        <end position="585"/>
    </location>
</feature>
<evidence type="ECO:0000259" key="6">
    <source>
        <dbReference type="SMART" id="SM00485"/>
    </source>
</evidence>